<name>C0DZH6_9CORY</name>
<dbReference type="HOGENOM" id="CLU_3215031_0_0_11"/>
<protein>
    <submittedName>
        <fullName evidence="2">Uncharacterized protein</fullName>
    </submittedName>
</protein>
<dbReference type="Proteomes" id="UP000006247">
    <property type="component" value="Unassembled WGS sequence"/>
</dbReference>
<accession>C0DZH6</accession>
<proteinExistence type="predicted"/>
<evidence type="ECO:0000313" key="2">
    <source>
        <dbReference type="EMBL" id="EEG28293.1"/>
    </source>
</evidence>
<organism evidence="2 3">
    <name type="scientific">Corynebacterium matruchotii ATCC 33806</name>
    <dbReference type="NCBI Taxonomy" id="566549"/>
    <lineage>
        <taxon>Bacteria</taxon>
        <taxon>Bacillati</taxon>
        <taxon>Actinomycetota</taxon>
        <taxon>Actinomycetes</taxon>
        <taxon>Mycobacteriales</taxon>
        <taxon>Corynebacteriaceae</taxon>
        <taxon>Corynebacterium</taxon>
    </lineage>
</organism>
<reference evidence="2 3" key="1">
    <citation type="submission" date="2009-01" db="EMBL/GenBank/DDBJ databases">
        <authorList>
            <person name="Fulton L."/>
            <person name="Clifton S."/>
            <person name="Chinwalla A.T."/>
            <person name="Mitreva M."/>
            <person name="Sodergren E."/>
            <person name="Weinstock G."/>
            <person name="Clifton S."/>
            <person name="Dooling D.J."/>
            <person name="Fulton B."/>
            <person name="Minx P."/>
            <person name="Pepin K.H."/>
            <person name="Johnson M."/>
            <person name="Bhonagiri V."/>
            <person name="Nash W.E."/>
            <person name="Mardis E.R."/>
            <person name="Wilson R.K."/>
        </authorList>
    </citation>
    <scope>NUCLEOTIDE SEQUENCE [LARGE SCALE GENOMIC DNA]</scope>
    <source>
        <strain evidence="2 3">ATCC 33806</strain>
    </source>
</reference>
<dbReference type="AlphaFoldDB" id="C0DZH6"/>
<dbReference type="EMBL" id="ACEB01000002">
    <property type="protein sequence ID" value="EEG28293.1"/>
    <property type="molecule type" value="Genomic_DNA"/>
</dbReference>
<sequence>MLSFSTPTRLPSHPIAHNATRTKNHSINGVLDPMEGGGLYDIMT</sequence>
<evidence type="ECO:0000256" key="1">
    <source>
        <dbReference type="SAM" id="MobiDB-lite"/>
    </source>
</evidence>
<feature type="region of interest" description="Disordered" evidence="1">
    <location>
        <begin position="1"/>
        <end position="30"/>
    </location>
</feature>
<gene>
    <name evidence="2" type="ORF">CORMATOL_00115</name>
</gene>
<comment type="caution">
    <text evidence="2">The sequence shown here is derived from an EMBL/GenBank/DDBJ whole genome shotgun (WGS) entry which is preliminary data.</text>
</comment>
<evidence type="ECO:0000313" key="3">
    <source>
        <dbReference type="Proteomes" id="UP000006247"/>
    </source>
</evidence>